<dbReference type="AlphaFoldDB" id="A0AAV7E2Q8"/>
<dbReference type="EMBL" id="JAINDJ010000007">
    <property type="protein sequence ID" value="KAG9441678.1"/>
    <property type="molecule type" value="Genomic_DNA"/>
</dbReference>
<proteinExistence type="predicted"/>
<dbReference type="PANTHER" id="PTHR35732:SF1">
    <property type="entry name" value="OS10G0545100 PROTEIN"/>
    <property type="match status" value="1"/>
</dbReference>
<dbReference type="Proteomes" id="UP000825729">
    <property type="component" value="Unassembled WGS sequence"/>
</dbReference>
<name>A0AAV7E2Q8_ARIFI</name>
<dbReference type="InterPro" id="IPR016621">
    <property type="entry name" value="UCP014543"/>
</dbReference>
<evidence type="ECO:0000313" key="2">
    <source>
        <dbReference type="Proteomes" id="UP000825729"/>
    </source>
</evidence>
<reference evidence="1 2" key="1">
    <citation type="submission" date="2021-07" db="EMBL/GenBank/DDBJ databases">
        <title>The Aristolochia fimbriata genome: insights into angiosperm evolution, floral development and chemical biosynthesis.</title>
        <authorList>
            <person name="Jiao Y."/>
        </authorList>
    </citation>
    <scope>NUCLEOTIDE SEQUENCE [LARGE SCALE GENOMIC DNA]</scope>
    <source>
        <strain evidence="1">IBCAS-2021</strain>
        <tissue evidence="1">Leaf</tissue>
    </source>
</reference>
<comment type="caution">
    <text evidence="1">The sequence shown here is derived from an EMBL/GenBank/DDBJ whole genome shotgun (WGS) entry which is preliminary data.</text>
</comment>
<protein>
    <submittedName>
        <fullName evidence="1">Uncharacterized protein</fullName>
    </submittedName>
</protein>
<dbReference type="PANTHER" id="PTHR35732">
    <property type="entry name" value="OS10G0545100 PROTEIN"/>
    <property type="match status" value="1"/>
</dbReference>
<organism evidence="1 2">
    <name type="scientific">Aristolochia fimbriata</name>
    <name type="common">White veined hardy Dutchman's pipe vine</name>
    <dbReference type="NCBI Taxonomy" id="158543"/>
    <lineage>
        <taxon>Eukaryota</taxon>
        <taxon>Viridiplantae</taxon>
        <taxon>Streptophyta</taxon>
        <taxon>Embryophyta</taxon>
        <taxon>Tracheophyta</taxon>
        <taxon>Spermatophyta</taxon>
        <taxon>Magnoliopsida</taxon>
        <taxon>Magnoliidae</taxon>
        <taxon>Piperales</taxon>
        <taxon>Aristolochiaceae</taxon>
        <taxon>Aristolochia</taxon>
    </lineage>
</organism>
<dbReference type="Pfam" id="PF12646">
    <property type="entry name" value="DUF3783"/>
    <property type="match status" value="1"/>
</dbReference>
<sequence>MAFALPLQTVTLALLSPVNRFPQRPFVSFASFPRSPLVFPSSGSSSSVNEKFPRATEEGLPTELVEDSKFVPLNAEDPKYGPPALLLLGFEQKETAKIQQLLQEMGGDFLKVIYCTEDMLTLSLWDVMNTEQSEIETLKVAESLPRICFLSGLTGEEMMMFIDAFPETGLDPAIFAALVPNSANKPLREVMEEILGDHEMLSSTAQ</sequence>
<evidence type="ECO:0000313" key="1">
    <source>
        <dbReference type="EMBL" id="KAG9441678.1"/>
    </source>
</evidence>
<gene>
    <name evidence="1" type="ORF">H6P81_017532</name>
</gene>
<keyword evidence="2" id="KW-1185">Reference proteome</keyword>
<accession>A0AAV7E2Q8</accession>